<dbReference type="AlphaFoldDB" id="A0A1G9CJW4"/>
<gene>
    <name evidence="2" type="ORF">SAMN05428953_11689</name>
</gene>
<dbReference type="InterPro" id="IPR013022">
    <property type="entry name" value="Xyl_isomerase-like_TIM-brl"/>
</dbReference>
<name>A0A1G9CJW4_9HYPH</name>
<dbReference type="Proteomes" id="UP000198894">
    <property type="component" value="Unassembled WGS sequence"/>
</dbReference>
<evidence type="ECO:0000259" key="1">
    <source>
        <dbReference type="Pfam" id="PF01261"/>
    </source>
</evidence>
<evidence type="ECO:0000313" key="2">
    <source>
        <dbReference type="EMBL" id="SDK51919.1"/>
    </source>
</evidence>
<dbReference type="Pfam" id="PF01261">
    <property type="entry name" value="AP_endonuc_2"/>
    <property type="match status" value="1"/>
</dbReference>
<accession>A0A1G9CJW4</accession>
<evidence type="ECO:0000313" key="3">
    <source>
        <dbReference type="Proteomes" id="UP000198894"/>
    </source>
</evidence>
<dbReference type="InterPro" id="IPR050312">
    <property type="entry name" value="IolE/XylAMocC-like"/>
</dbReference>
<dbReference type="SUPFAM" id="SSF51658">
    <property type="entry name" value="Xylose isomerase-like"/>
    <property type="match status" value="1"/>
</dbReference>
<dbReference type="PANTHER" id="PTHR12110">
    <property type="entry name" value="HYDROXYPYRUVATE ISOMERASE"/>
    <property type="match status" value="1"/>
</dbReference>
<organism evidence="2 3">
    <name type="scientific">Mesorhizobium muleiense</name>
    <dbReference type="NCBI Taxonomy" id="1004279"/>
    <lineage>
        <taxon>Bacteria</taxon>
        <taxon>Pseudomonadati</taxon>
        <taxon>Pseudomonadota</taxon>
        <taxon>Alphaproteobacteria</taxon>
        <taxon>Hyphomicrobiales</taxon>
        <taxon>Phyllobacteriaceae</taxon>
        <taxon>Mesorhizobium</taxon>
    </lineage>
</organism>
<dbReference type="EMBL" id="FNEE01000016">
    <property type="protein sequence ID" value="SDK51919.1"/>
    <property type="molecule type" value="Genomic_DNA"/>
</dbReference>
<keyword evidence="2" id="KW-0413">Isomerase</keyword>
<reference evidence="3" key="1">
    <citation type="submission" date="2016-10" db="EMBL/GenBank/DDBJ databases">
        <authorList>
            <person name="Varghese N."/>
            <person name="Submissions S."/>
        </authorList>
    </citation>
    <scope>NUCLEOTIDE SEQUENCE [LARGE SCALE GENOMIC DNA]</scope>
    <source>
        <strain evidence="3">CGMCC 1.11022</strain>
    </source>
</reference>
<proteinExistence type="predicted"/>
<dbReference type="InterPro" id="IPR036237">
    <property type="entry name" value="Xyl_isomerase-like_sf"/>
</dbReference>
<dbReference type="GO" id="GO:0016853">
    <property type="term" value="F:isomerase activity"/>
    <property type="evidence" value="ECO:0007669"/>
    <property type="project" value="UniProtKB-KW"/>
</dbReference>
<dbReference type="Gene3D" id="3.20.20.150">
    <property type="entry name" value="Divalent-metal-dependent TIM barrel enzymes"/>
    <property type="match status" value="1"/>
</dbReference>
<protein>
    <submittedName>
        <fullName evidence="2">Sugar phosphate isomerase/epimerase</fullName>
    </submittedName>
</protein>
<keyword evidence="3" id="KW-1185">Reference proteome</keyword>
<sequence>MPVCADAIASKSFNGTAKLMFRLGLNPYGLTYTLGLQGRGTPRHNPDGTGLGGFIALAQELGARTLEIYEPWLTDLPDPEIVDLRRRLAALDIVPVVSGGLLVAGPLDSAFRAARLLEATTIRIALTPVLCGDRNLWGPKWSEFDATIRAALTEWGPRAAAEGRVLGIENHQDFGSDELVAFCELGGPGVGITYDTGNTFPVGEAPLAFTRRIAPHVRHVHLKDYRVQFTDEGYRLVRCAIGDGAVPFAGLAAILAEHHDTLTAVLEPGALEARHVRCLSDDWWNGYAPKTAREFAACLSAARVNRLADDADYRTPWERDDDGALVSYELDMIRRSAANMKKFDFIAMEKSA</sequence>
<feature type="domain" description="Xylose isomerase-like TIM barrel" evidence="1">
    <location>
        <begin position="56"/>
        <end position="267"/>
    </location>
</feature>
<dbReference type="PANTHER" id="PTHR12110:SF53">
    <property type="entry name" value="BLR5974 PROTEIN"/>
    <property type="match status" value="1"/>
</dbReference>